<dbReference type="InterPro" id="IPR036890">
    <property type="entry name" value="HATPase_C_sf"/>
</dbReference>
<evidence type="ECO:0000256" key="11">
    <source>
        <dbReference type="ARBA" id="ARBA00022989"/>
    </source>
</evidence>
<dbReference type="InterPro" id="IPR011006">
    <property type="entry name" value="CheY-like_superfamily"/>
</dbReference>
<dbReference type="RefSeq" id="WP_126758443.1">
    <property type="nucleotide sequence ID" value="NZ_PIPZ01000001.1"/>
</dbReference>
<evidence type="ECO:0000256" key="16">
    <source>
        <dbReference type="PROSITE-ProRule" id="PRU00110"/>
    </source>
</evidence>
<evidence type="ECO:0000313" key="21">
    <source>
        <dbReference type="EMBL" id="RUO60804.1"/>
    </source>
</evidence>
<keyword evidence="11" id="KW-1133">Transmembrane helix</keyword>
<dbReference type="PANTHER" id="PTHR45339:SF1">
    <property type="entry name" value="HYBRID SIGNAL TRANSDUCTION HISTIDINE KINASE J"/>
    <property type="match status" value="1"/>
</dbReference>
<feature type="domain" description="Histidine kinase" evidence="18">
    <location>
        <begin position="72"/>
        <end position="294"/>
    </location>
</feature>
<dbReference type="Pfam" id="PF00512">
    <property type="entry name" value="HisKA"/>
    <property type="match status" value="1"/>
</dbReference>
<dbReference type="PRINTS" id="PR00344">
    <property type="entry name" value="BCTRLSENSOR"/>
</dbReference>
<dbReference type="FunFam" id="1.10.287.130:FF:000002">
    <property type="entry name" value="Two-component osmosensing histidine kinase"/>
    <property type="match status" value="1"/>
</dbReference>
<comment type="subunit">
    <text evidence="14">At low DSF concentrations, interacts with RpfF.</text>
</comment>
<dbReference type="AlphaFoldDB" id="A0A432YIM7"/>
<dbReference type="CDD" id="cd17546">
    <property type="entry name" value="REC_hyHK_CKI1_RcsC-like"/>
    <property type="match status" value="1"/>
</dbReference>
<dbReference type="SMART" id="SM00387">
    <property type="entry name" value="HATPase_c"/>
    <property type="match status" value="1"/>
</dbReference>
<comment type="caution">
    <text evidence="21">The sequence shown here is derived from an EMBL/GenBank/DDBJ whole genome shotgun (WGS) entry which is preliminary data.</text>
</comment>
<accession>A0A432YIM7</accession>
<dbReference type="CDD" id="cd00156">
    <property type="entry name" value="REC"/>
    <property type="match status" value="1"/>
</dbReference>
<keyword evidence="22" id="KW-1185">Reference proteome</keyword>
<dbReference type="Gene3D" id="1.10.287.130">
    <property type="match status" value="1"/>
</dbReference>
<dbReference type="PROSITE" id="PS50110">
    <property type="entry name" value="RESPONSE_REGULATORY"/>
    <property type="match status" value="2"/>
</dbReference>
<evidence type="ECO:0000256" key="2">
    <source>
        <dbReference type="ARBA" id="ARBA00004651"/>
    </source>
</evidence>
<dbReference type="Pfam" id="PF00072">
    <property type="entry name" value="Response_reg"/>
    <property type="match status" value="2"/>
</dbReference>
<feature type="domain" description="HPt" evidence="20">
    <location>
        <begin position="612"/>
        <end position="708"/>
    </location>
</feature>
<organism evidence="21 22">
    <name type="scientific">Pseudidiomarina marina</name>
    <dbReference type="NCBI Taxonomy" id="502366"/>
    <lineage>
        <taxon>Bacteria</taxon>
        <taxon>Pseudomonadati</taxon>
        <taxon>Pseudomonadota</taxon>
        <taxon>Gammaproteobacteria</taxon>
        <taxon>Alteromonadales</taxon>
        <taxon>Idiomarinaceae</taxon>
        <taxon>Pseudidiomarina</taxon>
    </lineage>
</organism>
<keyword evidence="4" id="KW-1003">Cell membrane</keyword>
<dbReference type="InterPro" id="IPR004358">
    <property type="entry name" value="Sig_transdc_His_kin-like_C"/>
</dbReference>
<name>A0A432YIM7_9GAMM</name>
<keyword evidence="8" id="KW-0547">Nucleotide-binding</keyword>
<evidence type="ECO:0000259" key="20">
    <source>
        <dbReference type="PROSITE" id="PS50894"/>
    </source>
</evidence>
<evidence type="ECO:0000256" key="3">
    <source>
        <dbReference type="ARBA" id="ARBA00012438"/>
    </source>
</evidence>
<evidence type="ECO:0000256" key="4">
    <source>
        <dbReference type="ARBA" id="ARBA00022475"/>
    </source>
</evidence>
<dbReference type="InterPro" id="IPR005467">
    <property type="entry name" value="His_kinase_dom"/>
</dbReference>
<keyword evidence="9 21" id="KW-0418">Kinase</keyword>
<dbReference type="Pfam" id="PF01627">
    <property type="entry name" value="Hpt"/>
    <property type="match status" value="1"/>
</dbReference>
<dbReference type="GO" id="GO:0005524">
    <property type="term" value="F:ATP binding"/>
    <property type="evidence" value="ECO:0007669"/>
    <property type="project" value="UniProtKB-KW"/>
</dbReference>
<feature type="domain" description="Response regulatory" evidence="19">
    <location>
        <begin position="451"/>
        <end position="567"/>
    </location>
</feature>
<dbReference type="SUPFAM" id="SSF55874">
    <property type="entry name" value="ATPase domain of HSP90 chaperone/DNA topoisomerase II/histidine kinase"/>
    <property type="match status" value="1"/>
</dbReference>
<comment type="subcellular location">
    <subcellularLocation>
        <location evidence="2">Cell membrane</location>
        <topology evidence="2">Multi-pass membrane protein</topology>
    </subcellularLocation>
</comment>
<evidence type="ECO:0000256" key="7">
    <source>
        <dbReference type="ARBA" id="ARBA00022692"/>
    </source>
</evidence>
<evidence type="ECO:0000256" key="10">
    <source>
        <dbReference type="ARBA" id="ARBA00022840"/>
    </source>
</evidence>
<keyword evidence="5 17" id="KW-0597">Phosphoprotein</keyword>
<evidence type="ECO:0000256" key="13">
    <source>
        <dbReference type="ARBA" id="ARBA00023136"/>
    </source>
</evidence>
<reference evidence="22" key="1">
    <citation type="journal article" date="2018" name="Front. Microbiol.">
        <title>Genome-Based Analysis Reveals the Taxonomy and Diversity of the Family Idiomarinaceae.</title>
        <authorList>
            <person name="Liu Y."/>
            <person name="Lai Q."/>
            <person name="Shao Z."/>
        </authorList>
    </citation>
    <scope>NUCLEOTIDE SEQUENCE [LARGE SCALE GENOMIC DNA]</scope>
    <source>
        <strain evidence="22">PIM1</strain>
    </source>
</reference>
<dbReference type="Gene3D" id="3.40.50.2300">
    <property type="match status" value="2"/>
</dbReference>
<evidence type="ECO:0000259" key="19">
    <source>
        <dbReference type="PROSITE" id="PS50110"/>
    </source>
</evidence>
<evidence type="ECO:0000256" key="17">
    <source>
        <dbReference type="PROSITE-ProRule" id="PRU00169"/>
    </source>
</evidence>
<comment type="catalytic activity">
    <reaction evidence="1">
        <text>ATP + protein L-histidine = ADP + protein N-phospho-L-histidine.</text>
        <dbReference type="EC" id="2.7.13.3"/>
    </reaction>
</comment>
<protein>
    <recommendedName>
        <fullName evidence="15">Sensory/regulatory protein RpfC</fullName>
        <ecNumber evidence="3">2.7.13.3</ecNumber>
    </recommendedName>
</protein>
<dbReference type="SUPFAM" id="SSF47384">
    <property type="entry name" value="Homodimeric domain of signal transducing histidine kinase"/>
    <property type="match status" value="1"/>
</dbReference>
<evidence type="ECO:0000256" key="6">
    <source>
        <dbReference type="ARBA" id="ARBA00022679"/>
    </source>
</evidence>
<dbReference type="EMBL" id="PIPZ01000001">
    <property type="protein sequence ID" value="RUO60804.1"/>
    <property type="molecule type" value="Genomic_DNA"/>
</dbReference>
<feature type="modified residue" description="4-aspartylphosphate" evidence="17">
    <location>
        <position position="363"/>
    </location>
</feature>
<evidence type="ECO:0000256" key="9">
    <source>
        <dbReference type="ARBA" id="ARBA00022777"/>
    </source>
</evidence>
<dbReference type="PROSITE" id="PS50109">
    <property type="entry name" value="HIS_KIN"/>
    <property type="match status" value="1"/>
</dbReference>
<keyword evidence="10" id="KW-0067">ATP-binding</keyword>
<dbReference type="PROSITE" id="PS50894">
    <property type="entry name" value="HPT"/>
    <property type="match status" value="1"/>
</dbReference>
<proteinExistence type="predicted"/>
<dbReference type="SUPFAM" id="SSF52172">
    <property type="entry name" value="CheY-like"/>
    <property type="match status" value="2"/>
</dbReference>
<dbReference type="EC" id="2.7.13.3" evidence="3"/>
<dbReference type="SMART" id="SM00448">
    <property type="entry name" value="REC"/>
    <property type="match status" value="2"/>
</dbReference>
<evidence type="ECO:0000259" key="18">
    <source>
        <dbReference type="PROSITE" id="PS50109"/>
    </source>
</evidence>
<dbReference type="PANTHER" id="PTHR45339">
    <property type="entry name" value="HYBRID SIGNAL TRANSDUCTION HISTIDINE KINASE J"/>
    <property type="match status" value="1"/>
</dbReference>
<dbReference type="Gene3D" id="1.20.120.160">
    <property type="entry name" value="HPT domain"/>
    <property type="match status" value="1"/>
</dbReference>
<feature type="modified residue" description="4-aspartylphosphate" evidence="17">
    <location>
        <position position="500"/>
    </location>
</feature>
<dbReference type="InterPro" id="IPR036097">
    <property type="entry name" value="HisK_dim/P_sf"/>
</dbReference>
<keyword evidence="13" id="KW-0472">Membrane</keyword>
<evidence type="ECO:0000256" key="1">
    <source>
        <dbReference type="ARBA" id="ARBA00000085"/>
    </source>
</evidence>
<evidence type="ECO:0000313" key="22">
    <source>
        <dbReference type="Proteomes" id="UP000288127"/>
    </source>
</evidence>
<gene>
    <name evidence="21" type="ORF">CWI76_00535</name>
</gene>
<dbReference type="Proteomes" id="UP000288127">
    <property type="component" value="Unassembled WGS sequence"/>
</dbReference>
<keyword evidence="12" id="KW-0902">Two-component regulatory system</keyword>
<keyword evidence="7" id="KW-0812">Transmembrane</keyword>
<dbReference type="SMART" id="SM00388">
    <property type="entry name" value="HisKA"/>
    <property type="match status" value="1"/>
</dbReference>
<dbReference type="Gene3D" id="3.30.565.10">
    <property type="entry name" value="Histidine kinase-like ATPase, C-terminal domain"/>
    <property type="match status" value="1"/>
</dbReference>
<feature type="domain" description="Response regulatory" evidence="19">
    <location>
        <begin position="314"/>
        <end position="429"/>
    </location>
</feature>
<keyword evidence="6" id="KW-0808">Transferase</keyword>
<dbReference type="InterPro" id="IPR003594">
    <property type="entry name" value="HATPase_dom"/>
</dbReference>
<dbReference type="CDD" id="cd16922">
    <property type="entry name" value="HATPase_EvgS-ArcB-TorS-like"/>
    <property type="match status" value="1"/>
</dbReference>
<evidence type="ECO:0000256" key="14">
    <source>
        <dbReference type="ARBA" id="ARBA00064003"/>
    </source>
</evidence>
<evidence type="ECO:0000256" key="15">
    <source>
        <dbReference type="ARBA" id="ARBA00068150"/>
    </source>
</evidence>
<evidence type="ECO:0000256" key="8">
    <source>
        <dbReference type="ARBA" id="ARBA00022741"/>
    </source>
</evidence>
<evidence type="ECO:0000256" key="5">
    <source>
        <dbReference type="ARBA" id="ARBA00022553"/>
    </source>
</evidence>
<sequence length="719" mass="79778">MIVQLKHINVDLRQLMQVSRKLKQWLSKYRRRAQHGAAKTATSSPSLSIAERERELQAVAAANQAKSEFLANVSHEIRTPINAILGMTQLSLKTDLDDQQRSYLRSIESSSRILLGIVNDLLDFAKIEAGKLTIEAIPFDLEEVLANLADMFAYRAYDKNLEFIINLPTNIPTRLIGDPLRLNQVLVNLVSNAIKFTEDGEIVVAATLLDIDSDNVYLRLSVTDTGIGMDEAQRARLFDAFTQADASTTRRFGGTGLGLAISQRIVKLMNQHGLGVISSLGQGSTFFLEMRFPLQKNQDDSGRDSLINRLQQKHVLAIEDNLTTREMLTELLRSYSVNVVSCRTAEEALQLLEQHDFDAVIVDWQLPGMSGLEFCQELLCQDTTLPRLVLATNYHAKDMIEQAREIGVAEYIVKPYTSSALLRVLCSALAISGQPSVPAASNRLEELCSAPVLLVEDNDINQMIAKEMLQQAGLVVDVARNGEEAVAMVRAKPYALVFMDIQMPVMDGLTAAEKIRGFFSYQQLPIIAMTANSSGEDIERSLAAGMQDHISKPIDEGTLIEALEKWCVRGRYTNDDKPPATSHPIVETPEHVSYPNHNGIDFNGALERLGHNLTLYQTLVERLYSDYHQAPQQVVEFLSKGQHDQAKRFFHSLKGAAANLGLTKLSKVAAILEQSMSSGAVNEVADNITRLDPLLEQARQAVADLVLWQQRQQSSGKQS</sequence>
<feature type="modified residue" description="Phosphohistidine" evidence="16">
    <location>
        <position position="651"/>
    </location>
</feature>
<dbReference type="GO" id="GO:0000155">
    <property type="term" value="F:phosphorelay sensor kinase activity"/>
    <property type="evidence" value="ECO:0007669"/>
    <property type="project" value="InterPro"/>
</dbReference>
<dbReference type="InterPro" id="IPR008207">
    <property type="entry name" value="Sig_transdc_His_kin_Hpt_dom"/>
</dbReference>
<dbReference type="GO" id="GO:0005886">
    <property type="term" value="C:plasma membrane"/>
    <property type="evidence" value="ECO:0007669"/>
    <property type="project" value="UniProtKB-SubCell"/>
</dbReference>
<dbReference type="InterPro" id="IPR001789">
    <property type="entry name" value="Sig_transdc_resp-reg_receiver"/>
</dbReference>
<dbReference type="OrthoDB" id="9810730at2"/>
<dbReference type="InterPro" id="IPR036641">
    <property type="entry name" value="HPT_dom_sf"/>
</dbReference>
<dbReference type="InterPro" id="IPR003661">
    <property type="entry name" value="HisK_dim/P_dom"/>
</dbReference>
<dbReference type="Pfam" id="PF02518">
    <property type="entry name" value="HATPase_c"/>
    <property type="match status" value="1"/>
</dbReference>
<evidence type="ECO:0000256" key="12">
    <source>
        <dbReference type="ARBA" id="ARBA00023012"/>
    </source>
</evidence>
<dbReference type="FunFam" id="3.30.565.10:FF:000010">
    <property type="entry name" value="Sensor histidine kinase RcsC"/>
    <property type="match status" value="1"/>
</dbReference>
<dbReference type="CDD" id="cd00082">
    <property type="entry name" value="HisKA"/>
    <property type="match status" value="1"/>
</dbReference>
<dbReference type="SUPFAM" id="SSF47226">
    <property type="entry name" value="Histidine-containing phosphotransfer domain, HPT domain"/>
    <property type="match status" value="1"/>
</dbReference>